<gene>
    <name evidence="1" type="ORF">CRG98_039563</name>
</gene>
<dbReference type="Proteomes" id="UP000233551">
    <property type="component" value="Unassembled WGS sequence"/>
</dbReference>
<dbReference type="EMBL" id="PGOL01003675">
    <property type="protein sequence ID" value="PKI40045.1"/>
    <property type="molecule type" value="Genomic_DNA"/>
</dbReference>
<dbReference type="AlphaFoldDB" id="A0A2I0I7R3"/>
<proteinExistence type="predicted"/>
<evidence type="ECO:0000313" key="1">
    <source>
        <dbReference type="EMBL" id="PKI40045.1"/>
    </source>
</evidence>
<sequence>MAISEALLAPKGGTCIIVLDTPICFHDEVVLDTPIWFHDSSSFVISVLFLLSLALQCPSFLASSASSSGNFSRGFCQSIGSLLLEVV</sequence>
<comment type="caution">
    <text evidence="1">The sequence shown here is derived from an EMBL/GenBank/DDBJ whole genome shotgun (WGS) entry which is preliminary data.</text>
</comment>
<organism evidence="1 2">
    <name type="scientific">Punica granatum</name>
    <name type="common">Pomegranate</name>
    <dbReference type="NCBI Taxonomy" id="22663"/>
    <lineage>
        <taxon>Eukaryota</taxon>
        <taxon>Viridiplantae</taxon>
        <taxon>Streptophyta</taxon>
        <taxon>Embryophyta</taxon>
        <taxon>Tracheophyta</taxon>
        <taxon>Spermatophyta</taxon>
        <taxon>Magnoliopsida</taxon>
        <taxon>eudicotyledons</taxon>
        <taxon>Gunneridae</taxon>
        <taxon>Pentapetalae</taxon>
        <taxon>rosids</taxon>
        <taxon>malvids</taxon>
        <taxon>Myrtales</taxon>
        <taxon>Lythraceae</taxon>
        <taxon>Punica</taxon>
    </lineage>
</organism>
<evidence type="ECO:0000313" key="2">
    <source>
        <dbReference type="Proteomes" id="UP000233551"/>
    </source>
</evidence>
<reference evidence="1 2" key="1">
    <citation type="submission" date="2017-11" db="EMBL/GenBank/DDBJ databases">
        <title>De-novo sequencing of pomegranate (Punica granatum L.) genome.</title>
        <authorList>
            <person name="Akparov Z."/>
            <person name="Amiraslanov A."/>
            <person name="Hajiyeva S."/>
            <person name="Abbasov M."/>
            <person name="Kaur K."/>
            <person name="Hamwieh A."/>
            <person name="Solovyev V."/>
            <person name="Salamov A."/>
            <person name="Braich B."/>
            <person name="Kosarev P."/>
            <person name="Mahmoud A."/>
            <person name="Hajiyev E."/>
            <person name="Babayeva S."/>
            <person name="Izzatullayeva V."/>
            <person name="Mammadov A."/>
            <person name="Mammadov A."/>
            <person name="Sharifova S."/>
            <person name="Ojaghi J."/>
            <person name="Eynullazada K."/>
            <person name="Bayramov B."/>
            <person name="Abdulazimova A."/>
            <person name="Shahmuradov I."/>
        </authorList>
    </citation>
    <scope>NUCLEOTIDE SEQUENCE [LARGE SCALE GENOMIC DNA]</scope>
    <source>
        <strain evidence="2">cv. AG2017</strain>
        <tissue evidence="1">Leaf</tissue>
    </source>
</reference>
<protein>
    <submittedName>
        <fullName evidence="1">Uncharacterized protein</fullName>
    </submittedName>
</protein>
<keyword evidence="2" id="KW-1185">Reference proteome</keyword>
<name>A0A2I0I7R3_PUNGR</name>
<accession>A0A2I0I7R3</accession>